<feature type="compositionally biased region" description="Low complexity" evidence="1">
    <location>
        <begin position="21"/>
        <end position="33"/>
    </location>
</feature>
<feature type="region of interest" description="Disordered" evidence="1">
    <location>
        <begin position="1"/>
        <end position="33"/>
    </location>
</feature>
<proteinExistence type="predicted"/>
<dbReference type="EMBL" id="CP163440">
    <property type="protein sequence ID" value="XDQ66809.1"/>
    <property type="molecule type" value="Genomic_DNA"/>
</dbReference>
<name>A0AB39SI48_9ACTN</name>
<gene>
    <name evidence="2" type="ORF">AB5J50_41525</name>
</gene>
<dbReference type="RefSeq" id="WP_369263780.1">
    <property type="nucleotide sequence ID" value="NZ_CP163440.1"/>
</dbReference>
<accession>A0AB39SI48</accession>
<sequence length="151" mass="16341">MADSPADIPAGHPDDTPVHLPTQRQARTPAQARAHWDRENGELRIRTATPGPGPRIGYTGTVWITLDATDTPIALDLHQVPDEVARLVPVRPRTDGGDGLPWLLDTDSNWVWLPLPDGGPRAERLECEGAVDIQLDADRKAAVSVTVTVTP</sequence>
<organism evidence="2">
    <name type="scientific">Streptomyces sp. R35</name>
    <dbReference type="NCBI Taxonomy" id="3238630"/>
    <lineage>
        <taxon>Bacteria</taxon>
        <taxon>Bacillati</taxon>
        <taxon>Actinomycetota</taxon>
        <taxon>Actinomycetes</taxon>
        <taxon>Kitasatosporales</taxon>
        <taxon>Streptomycetaceae</taxon>
        <taxon>Streptomyces</taxon>
    </lineage>
</organism>
<evidence type="ECO:0000256" key="1">
    <source>
        <dbReference type="SAM" id="MobiDB-lite"/>
    </source>
</evidence>
<reference evidence="2" key="1">
    <citation type="submission" date="2024-07" db="EMBL/GenBank/DDBJ databases">
        <authorList>
            <person name="Yu S.T."/>
        </authorList>
    </citation>
    <scope>NUCLEOTIDE SEQUENCE</scope>
    <source>
        <strain evidence="2">R35</strain>
    </source>
</reference>
<dbReference type="AlphaFoldDB" id="A0AB39SI48"/>
<evidence type="ECO:0000313" key="2">
    <source>
        <dbReference type="EMBL" id="XDQ66809.1"/>
    </source>
</evidence>
<protein>
    <submittedName>
        <fullName evidence="2">Uncharacterized protein</fullName>
    </submittedName>
</protein>